<reference evidence="1 2" key="1">
    <citation type="submission" date="2019-07" db="EMBL/GenBank/DDBJ databases">
        <authorList>
            <person name="Kim J.K."/>
            <person name="Cheong H.-M."/>
            <person name="Choi Y."/>
            <person name="Hwang K.J."/>
            <person name="Lee S."/>
            <person name="Choi C."/>
        </authorList>
    </citation>
    <scope>NUCLEOTIDE SEQUENCE [LARGE SCALE GENOMIC DNA]</scope>
    <source>
        <strain evidence="1 2">KS 22</strain>
    </source>
</reference>
<dbReference type="AlphaFoldDB" id="A0A7G5C3D5"/>
<dbReference type="Proteomes" id="UP000515679">
    <property type="component" value="Chromosome"/>
</dbReference>
<evidence type="ECO:0000313" key="1">
    <source>
        <dbReference type="EMBL" id="QMV43719.1"/>
    </source>
</evidence>
<dbReference type="EMBL" id="CP041969">
    <property type="protein sequence ID" value="QMV43719.1"/>
    <property type="molecule type" value="Genomic_DNA"/>
</dbReference>
<protein>
    <submittedName>
        <fullName evidence="1">Uncharacterized protein</fullName>
    </submittedName>
</protein>
<proteinExistence type="predicted"/>
<dbReference type="KEGG" id="cchl:FPL14_23010"/>
<gene>
    <name evidence="1" type="ORF">FPL14_23010</name>
</gene>
<dbReference type="RefSeq" id="WP_182299958.1">
    <property type="nucleotide sequence ID" value="NZ_CP041969.1"/>
</dbReference>
<accession>A0A7G5C3D5</accession>
<keyword evidence="2" id="KW-1185">Reference proteome</keyword>
<name>A0A7G5C3D5_9BACL</name>
<evidence type="ECO:0000313" key="2">
    <source>
        <dbReference type="Proteomes" id="UP000515679"/>
    </source>
</evidence>
<sequence length="101" mass="11427">MFHGNDTQRAAKHIEAALQHLNEAKHLLLRAKNDQRIHLCVNVGSLEEINAILLDPQCTPDIAESYDELEYAPIFDDCAWDGDRIDATKSMLFNQYLMNGG</sequence>
<organism evidence="1 2">
    <name type="scientific">Cohnella cholangitidis</name>
    <dbReference type="NCBI Taxonomy" id="2598458"/>
    <lineage>
        <taxon>Bacteria</taxon>
        <taxon>Bacillati</taxon>
        <taxon>Bacillota</taxon>
        <taxon>Bacilli</taxon>
        <taxon>Bacillales</taxon>
        <taxon>Paenibacillaceae</taxon>
        <taxon>Cohnella</taxon>
    </lineage>
</organism>